<reference evidence="1 2" key="1">
    <citation type="submission" date="2020-04" db="EMBL/GenBank/DDBJ databases">
        <title>Pseudoalteromonas caenipelagi sp. nov., isolated from a tidal flat.</title>
        <authorList>
            <person name="Park S."/>
            <person name="Yoon J.-H."/>
        </authorList>
    </citation>
    <scope>NUCLEOTIDE SEQUENCE [LARGE SCALE GENOMIC DNA]</scope>
    <source>
        <strain evidence="1 2">JBTF-M23</strain>
    </source>
</reference>
<dbReference type="PANTHER" id="PTHR34290">
    <property type="entry name" value="SI:CH73-390P7.2"/>
    <property type="match status" value="1"/>
</dbReference>
<organism evidence="1 2">
    <name type="scientific">Pseudoalteromonas caenipelagi</name>
    <dbReference type="NCBI Taxonomy" id="2726988"/>
    <lineage>
        <taxon>Bacteria</taxon>
        <taxon>Pseudomonadati</taxon>
        <taxon>Pseudomonadota</taxon>
        <taxon>Gammaproteobacteria</taxon>
        <taxon>Alteromonadales</taxon>
        <taxon>Pseudoalteromonadaceae</taxon>
        <taxon>Pseudoalteromonas</taxon>
    </lineage>
</organism>
<dbReference type="AlphaFoldDB" id="A0A849VDV2"/>
<keyword evidence="2" id="KW-1185">Reference proteome</keyword>
<dbReference type="RefSeq" id="WP_171625191.1">
    <property type="nucleotide sequence ID" value="NZ_JABBPG010000002.1"/>
</dbReference>
<dbReference type="InterPro" id="IPR007263">
    <property type="entry name" value="DCC1-like"/>
</dbReference>
<dbReference type="PANTHER" id="PTHR34290:SF2">
    <property type="entry name" value="OS04G0668800 PROTEIN"/>
    <property type="match status" value="1"/>
</dbReference>
<accession>A0A849VDV2</accession>
<gene>
    <name evidence="1" type="ORF">HG263_06115</name>
</gene>
<dbReference type="GO" id="GO:0015035">
    <property type="term" value="F:protein-disulfide reductase activity"/>
    <property type="evidence" value="ECO:0007669"/>
    <property type="project" value="InterPro"/>
</dbReference>
<evidence type="ECO:0000313" key="1">
    <source>
        <dbReference type="EMBL" id="NOU50114.1"/>
    </source>
</evidence>
<name>A0A849VDV2_9GAMM</name>
<protein>
    <submittedName>
        <fullName evidence="1">DUF393 domain-containing protein</fullName>
    </submittedName>
</protein>
<proteinExistence type="predicted"/>
<sequence>MKIFYDSRCPLCVAEMTNLKSHDTLNQIILVDLHSDNFALENPDIDREKALKILHLQDSQGVVLLGLDATYQAWKTVGKHRWLKLLRVMPIRWFADKGYLLFARNRMAVSKLFMRKQCTSQRCNTNE</sequence>
<dbReference type="Proteomes" id="UP000586305">
    <property type="component" value="Unassembled WGS sequence"/>
</dbReference>
<evidence type="ECO:0000313" key="2">
    <source>
        <dbReference type="Proteomes" id="UP000586305"/>
    </source>
</evidence>
<dbReference type="Pfam" id="PF04134">
    <property type="entry name" value="DCC1-like"/>
    <property type="match status" value="1"/>
</dbReference>
<dbReference type="EMBL" id="JABBPG010000002">
    <property type="protein sequence ID" value="NOU50114.1"/>
    <property type="molecule type" value="Genomic_DNA"/>
</dbReference>
<dbReference type="InterPro" id="IPR044691">
    <property type="entry name" value="DCC1_Trx"/>
</dbReference>
<comment type="caution">
    <text evidence="1">The sequence shown here is derived from an EMBL/GenBank/DDBJ whole genome shotgun (WGS) entry which is preliminary data.</text>
</comment>